<accession>A0A7C8V883</accession>
<name>A0A7C8V883_ORBOL</name>
<dbReference type="Proteomes" id="UP000474640">
    <property type="component" value="Unassembled WGS sequence"/>
</dbReference>
<reference evidence="1 2" key="1">
    <citation type="submission" date="2020-01" db="EMBL/GenBank/DDBJ databases">
        <authorList>
            <person name="Palmer J.M."/>
        </authorList>
    </citation>
    <scope>NUCLEOTIDE SEQUENCE [LARGE SCALE GENOMIC DNA]</scope>
    <source>
        <strain evidence="1 2">TWF970</strain>
    </source>
</reference>
<sequence>MPYDLELEIRQCEEDLIHKGASAIPVFCITSLTTEAPILLYIINPKRSFISIHTREPRVYRQDIKSLILATHTNNSSKPPNSTYGFLDTINSTPHRPFLNNPRHPPSITTINVSIPSILDS</sequence>
<proteinExistence type="predicted"/>
<evidence type="ECO:0000313" key="1">
    <source>
        <dbReference type="EMBL" id="KAF3272478.1"/>
    </source>
</evidence>
<dbReference type="EMBL" id="JAABOJ010000062">
    <property type="protein sequence ID" value="KAF3272478.1"/>
    <property type="molecule type" value="Genomic_DNA"/>
</dbReference>
<dbReference type="AlphaFoldDB" id="A0A7C8V883"/>
<dbReference type="OrthoDB" id="10559740at2759"/>
<gene>
    <name evidence="1" type="ORF">TWF970_009980</name>
</gene>
<comment type="caution">
    <text evidence="1">The sequence shown here is derived from an EMBL/GenBank/DDBJ whole genome shotgun (WGS) entry which is preliminary data.</text>
</comment>
<evidence type="ECO:0000313" key="2">
    <source>
        <dbReference type="Proteomes" id="UP000474640"/>
    </source>
</evidence>
<protein>
    <submittedName>
        <fullName evidence="1">Uncharacterized protein</fullName>
    </submittedName>
</protein>
<organism evidence="1 2">
    <name type="scientific">Orbilia oligospora</name>
    <name type="common">Nematode-trapping fungus</name>
    <name type="synonym">Arthrobotrys oligospora</name>
    <dbReference type="NCBI Taxonomy" id="2813651"/>
    <lineage>
        <taxon>Eukaryota</taxon>
        <taxon>Fungi</taxon>
        <taxon>Dikarya</taxon>
        <taxon>Ascomycota</taxon>
        <taxon>Pezizomycotina</taxon>
        <taxon>Orbiliomycetes</taxon>
        <taxon>Orbiliales</taxon>
        <taxon>Orbiliaceae</taxon>
        <taxon>Orbilia</taxon>
    </lineage>
</organism>